<evidence type="ECO:0000256" key="2">
    <source>
        <dbReference type="ARBA" id="ARBA00022598"/>
    </source>
</evidence>
<feature type="binding site" evidence="11">
    <location>
        <position position="152"/>
    </location>
    <ligand>
        <name>Mn(2+)</name>
        <dbReference type="ChEBI" id="CHEBI:29035"/>
        <label>1</label>
    </ligand>
</feature>
<evidence type="ECO:0000256" key="1">
    <source>
        <dbReference type="ARBA" id="ARBA00012726"/>
    </source>
</evidence>
<proteinExistence type="predicted"/>
<keyword evidence="6 10" id="KW-0342">GTP-binding</keyword>
<evidence type="ECO:0000256" key="4">
    <source>
        <dbReference type="ARBA" id="ARBA00022741"/>
    </source>
</evidence>
<dbReference type="InterPro" id="IPR052915">
    <property type="entry name" value="RtcB-like"/>
</dbReference>
<evidence type="ECO:0000256" key="10">
    <source>
        <dbReference type="PIRSR" id="PIRSR601233-2"/>
    </source>
</evidence>
<dbReference type="GO" id="GO:0042245">
    <property type="term" value="P:RNA repair"/>
    <property type="evidence" value="ECO:0007669"/>
    <property type="project" value="UniProtKB-KW"/>
</dbReference>
<evidence type="ECO:0000313" key="13">
    <source>
        <dbReference type="Proteomes" id="UP000061809"/>
    </source>
</evidence>
<dbReference type="PANTHER" id="PTHR43749:SF2">
    <property type="entry name" value="RNA-SPLICING LIGASE RTCB"/>
    <property type="match status" value="1"/>
</dbReference>
<organism evidence="12 13">
    <name type="scientific">Bacteroides cellulosilyticus</name>
    <dbReference type="NCBI Taxonomy" id="246787"/>
    <lineage>
        <taxon>Bacteria</taxon>
        <taxon>Pseudomonadati</taxon>
        <taxon>Bacteroidota</taxon>
        <taxon>Bacteroidia</taxon>
        <taxon>Bacteroidales</taxon>
        <taxon>Bacteroidaceae</taxon>
        <taxon>Bacteroides</taxon>
    </lineage>
</organism>
<dbReference type="EMBL" id="CP012801">
    <property type="protein sequence ID" value="ALJ58500.1"/>
    <property type="molecule type" value="Genomic_DNA"/>
</dbReference>
<dbReference type="PANTHER" id="PTHR43749">
    <property type="entry name" value="RNA-SPLICING LIGASE RTCB"/>
    <property type="match status" value="1"/>
</dbReference>
<feature type="binding site" evidence="10">
    <location>
        <position position="389"/>
    </location>
    <ligand>
        <name>GMP</name>
        <dbReference type="ChEBI" id="CHEBI:58115"/>
    </ligand>
</feature>
<feature type="binding site" evidence="11">
    <location>
        <position position="169"/>
    </location>
    <ligand>
        <name>Mn(2+)</name>
        <dbReference type="ChEBI" id="CHEBI:29035"/>
        <label>2</label>
    </ligand>
</feature>
<dbReference type="Proteomes" id="UP000061809">
    <property type="component" value="Chromosome"/>
</dbReference>
<dbReference type="InterPro" id="IPR036025">
    <property type="entry name" value="RtcB-like_sf"/>
</dbReference>
<dbReference type="RefSeq" id="WP_029428345.1">
    <property type="nucleotide sequence ID" value="NZ_CP012801.1"/>
</dbReference>
<dbReference type="InterPro" id="IPR001233">
    <property type="entry name" value="RtcB"/>
</dbReference>
<protein>
    <recommendedName>
        <fullName evidence="1">3'-phosphate/5'-hydroxy nucleic acid ligase</fullName>
        <ecNumber evidence="1">6.5.1.8</ecNumber>
    </recommendedName>
</protein>
<feature type="active site" description="GMP-histidine intermediate" evidence="9">
    <location>
        <position position="316"/>
    </location>
</feature>
<keyword evidence="5" id="KW-0692">RNA repair</keyword>
<dbReference type="Gene3D" id="3.90.1860.10">
    <property type="entry name" value="tRNA-splicing ligase RtcB"/>
    <property type="match status" value="1"/>
</dbReference>
<evidence type="ECO:0000256" key="9">
    <source>
        <dbReference type="PIRSR" id="PIRSR601233-1"/>
    </source>
</evidence>
<dbReference type="GO" id="GO:0006281">
    <property type="term" value="P:DNA repair"/>
    <property type="evidence" value="ECO:0007669"/>
    <property type="project" value="TreeGrafter"/>
</dbReference>
<dbReference type="GO" id="GO:0030145">
    <property type="term" value="F:manganese ion binding"/>
    <property type="evidence" value="ECO:0007669"/>
    <property type="project" value="TreeGrafter"/>
</dbReference>
<dbReference type="KEGG" id="bcel:BcellWH2_01238"/>
<evidence type="ECO:0000256" key="5">
    <source>
        <dbReference type="ARBA" id="ARBA00022800"/>
    </source>
</evidence>
<feature type="binding site" evidence="10">
    <location>
        <begin position="151"/>
        <end position="155"/>
    </location>
    <ligand>
        <name>GMP</name>
        <dbReference type="ChEBI" id="CHEBI:58115"/>
    </ligand>
</feature>
<keyword evidence="2 12" id="KW-0436">Ligase</keyword>
<keyword evidence="4 10" id="KW-0547">Nucleotide-binding</keyword>
<evidence type="ECO:0000256" key="11">
    <source>
        <dbReference type="PIRSR" id="PIRSR601233-3"/>
    </source>
</evidence>
<feature type="binding site" evidence="11">
    <location>
        <position position="71"/>
    </location>
    <ligand>
        <name>Mn(2+)</name>
        <dbReference type="ChEBI" id="CHEBI:29035"/>
        <label>1</label>
    </ligand>
</feature>
<dbReference type="GO" id="GO:0006396">
    <property type="term" value="P:RNA processing"/>
    <property type="evidence" value="ECO:0007669"/>
    <property type="project" value="InterPro"/>
</dbReference>
<gene>
    <name evidence="12" type="primary">rtcB_1</name>
    <name evidence="12" type="ORF">BcellWH2_01238</name>
</gene>
<accession>A0A0P0G8G7</accession>
<dbReference type="SUPFAM" id="SSF103365">
    <property type="entry name" value="Hypothetical protein PH1602"/>
    <property type="match status" value="1"/>
</dbReference>
<comment type="catalytic activity">
    <reaction evidence="8">
        <text>a 3'-end 3'-phospho-ribonucleotide-RNA + a 5'-end dephospho-ribonucleoside-RNA + GTP = a ribonucleotidyl-ribonucleotide-RNA + GMP + diphosphate</text>
        <dbReference type="Rhea" id="RHEA:68076"/>
        <dbReference type="Rhea" id="RHEA-COMP:10463"/>
        <dbReference type="Rhea" id="RHEA-COMP:13936"/>
        <dbReference type="Rhea" id="RHEA-COMP:17355"/>
        <dbReference type="ChEBI" id="CHEBI:33019"/>
        <dbReference type="ChEBI" id="CHEBI:37565"/>
        <dbReference type="ChEBI" id="CHEBI:58115"/>
        <dbReference type="ChEBI" id="CHEBI:83062"/>
        <dbReference type="ChEBI" id="CHEBI:138284"/>
        <dbReference type="ChEBI" id="CHEBI:173118"/>
        <dbReference type="EC" id="6.5.1.8"/>
    </reaction>
</comment>
<feature type="binding site" evidence="10">
    <location>
        <position position="299"/>
    </location>
    <ligand>
        <name>GMP</name>
        <dbReference type="ChEBI" id="CHEBI:58115"/>
    </ligand>
</feature>
<dbReference type="Pfam" id="PF01139">
    <property type="entry name" value="RtcB"/>
    <property type="match status" value="1"/>
</dbReference>
<dbReference type="GO" id="GO:0003909">
    <property type="term" value="F:DNA ligase activity"/>
    <property type="evidence" value="ECO:0007669"/>
    <property type="project" value="TreeGrafter"/>
</dbReference>
<keyword evidence="3 11" id="KW-0479">Metal-binding</keyword>
<feature type="binding site" evidence="10">
    <location>
        <begin position="316"/>
        <end position="319"/>
    </location>
    <ligand>
        <name>GMP</name>
        <dbReference type="ChEBI" id="CHEBI:58115"/>
    </ligand>
</feature>
<dbReference type="GO" id="GO:0005525">
    <property type="term" value="F:GTP binding"/>
    <property type="evidence" value="ECO:0007669"/>
    <property type="project" value="UniProtKB-KW"/>
</dbReference>
<feature type="binding site" evidence="10">
    <location>
        <begin position="260"/>
        <end position="261"/>
    </location>
    <ligand>
        <name>GMP</name>
        <dbReference type="ChEBI" id="CHEBI:58115"/>
    </ligand>
</feature>
<evidence type="ECO:0000256" key="3">
    <source>
        <dbReference type="ARBA" id="ARBA00022723"/>
    </source>
</evidence>
<reference evidence="12 13" key="1">
    <citation type="journal article" date="2015" name="Science">
        <title>Genetic determinants of in vivo fitness and diet responsiveness in multiple human gut Bacteroides.</title>
        <authorList>
            <person name="Wu M."/>
            <person name="McNulty N.P."/>
            <person name="Rodionov D.A."/>
            <person name="Khoroshkin M.S."/>
            <person name="Griffin N.W."/>
            <person name="Cheng J."/>
            <person name="Latreille P."/>
            <person name="Kerstetter R.A."/>
            <person name="Terrapon N."/>
            <person name="Henrissat B."/>
            <person name="Osterman A.L."/>
            <person name="Gordon J.I."/>
        </authorList>
    </citation>
    <scope>NUCLEOTIDE SEQUENCE [LARGE SCALE GENOMIC DNA]</scope>
    <source>
        <strain evidence="12 13">WH2</strain>
    </source>
</reference>
<dbReference type="PATRIC" id="fig|246787.4.peg.1276"/>
<name>A0A0P0G8G7_9BACE</name>
<evidence type="ECO:0000256" key="8">
    <source>
        <dbReference type="ARBA" id="ARBA00047746"/>
    </source>
</evidence>
<dbReference type="AlphaFoldDB" id="A0A0P0G8G7"/>
<dbReference type="EC" id="6.5.1.8" evidence="1"/>
<sequence length="390" mass="43270">MKVIAMNNVPVKLWVDQLDAHAWEEVNNLTTLPFLFHHLALMPDAHGGKGMPIGGVLATKGVVIPNAVGVDIGCGMCAVKTNLLVEEIPQDVLRKEIMRGIRKRIPLGREHHKAAQDEQYMPTGFDTEKMTVVNRQLVSARKQIGTLGGGNHFIELQRCNDGYLWIMLHSGSRNLGKMVGDYYNQMAETLNTRWYSSVKPDIKLAFLPLRAPEFKQYWAEMEYCVAFALANRKLMMERIEEIIAEVLPNATFEPMINIAHNYAAWEEHFGENVIVHRKGAVHAGIGEIGIIPGSQGTHSHIVEGLGNPESFLSSSHGAGRAMSRSEAVRSLSLEEEIARLESQNIIHAIRGRQDLEEAAGAYKDIDEVMANQADLVRILTTLSPIAVIKG</sequence>
<feature type="binding site" evidence="11">
    <location>
        <position position="260"/>
    </location>
    <ligand>
        <name>Mn(2+)</name>
        <dbReference type="ChEBI" id="CHEBI:29035"/>
        <label>2</label>
    </ligand>
</feature>
<evidence type="ECO:0000313" key="12">
    <source>
        <dbReference type="EMBL" id="ALJ58500.1"/>
    </source>
</evidence>
<evidence type="ECO:0000256" key="7">
    <source>
        <dbReference type="ARBA" id="ARBA00023211"/>
    </source>
</evidence>
<evidence type="ECO:0000256" key="6">
    <source>
        <dbReference type="ARBA" id="ARBA00023134"/>
    </source>
</evidence>
<dbReference type="GO" id="GO:0170057">
    <property type="term" value="F:RNA ligase (GTP) activity"/>
    <property type="evidence" value="ECO:0007669"/>
    <property type="project" value="UniProtKB-EC"/>
</dbReference>
<comment type="cofactor">
    <cofactor evidence="11">
        <name>Mn(2+)</name>
        <dbReference type="ChEBI" id="CHEBI:29035"/>
    </cofactor>
    <text evidence="11">Binds 2 manganese ions per subunit.</text>
</comment>
<keyword evidence="7 11" id="KW-0464">Manganese</keyword>